<reference evidence="2 3" key="1">
    <citation type="submission" date="2016-10" db="EMBL/GenBank/DDBJ databases">
        <authorList>
            <person name="de Groot N.N."/>
        </authorList>
    </citation>
    <scope>NUCLEOTIDE SEQUENCE [LARGE SCALE GENOMIC DNA]</scope>
    <source>
        <strain evidence="2 3">R5</strain>
    </source>
</reference>
<dbReference type="Proteomes" id="UP000199245">
    <property type="component" value="Unassembled WGS sequence"/>
</dbReference>
<evidence type="ECO:0000256" key="1">
    <source>
        <dbReference type="SAM" id="MobiDB-lite"/>
    </source>
</evidence>
<gene>
    <name evidence="2" type="ORF">SAMN05216337_100977</name>
</gene>
<organism evidence="2 3">
    <name type="scientific">Bradyrhizobium brasilense</name>
    <dbReference type="NCBI Taxonomy" id="1419277"/>
    <lineage>
        <taxon>Bacteria</taxon>
        <taxon>Pseudomonadati</taxon>
        <taxon>Pseudomonadota</taxon>
        <taxon>Alphaproteobacteria</taxon>
        <taxon>Hyphomicrobiales</taxon>
        <taxon>Nitrobacteraceae</taxon>
        <taxon>Bradyrhizobium</taxon>
    </lineage>
</organism>
<proteinExistence type="predicted"/>
<accession>A0A1G6T8U6</accession>
<feature type="region of interest" description="Disordered" evidence="1">
    <location>
        <begin position="1"/>
        <end position="22"/>
    </location>
</feature>
<dbReference type="AlphaFoldDB" id="A0A1G6T8U6"/>
<dbReference type="EMBL" id="FMZW01000009">
    <property type="protein sequence ID" value="SDD25552.1"/>
    <property type="molecule type" value="Genomic_DNA"/>
</dbReference>
<evidence type="ECO:0000313" key="2">
    <source>
        <dbReference type="EMBL" id="SDD25552.1"/>
    </source>
</evidence>
<protein>
    <submittedName>
        <fullName evidence="2">Uncharacterized protein</fullName>
    </submittedName>
</protein>
<sequence>MGRRSETHQFSIRGANDGYRSSPPIILRDVVLAKARTHYPKSQTLCDVGAAIPFITECGGYGSWLSPGRQWWMAQASGVTERVRPDDRENYANLNSAYPFAATSSHRARYAGALPL</sequence>
<name>A0A1G6T8U6_9BRAD</name>
<evidence type="ECO:0000313" key="3">
    <source>
        <dbReference type="Proteomes" id="UP000199245"/>
    </source>
</evidence>